<dbReference type="Proteomes" id="UP000579945">
    <property type="component" value="Unassembled WGS sequence"/>
</dbReference>
<dbReference type="Pfam" id="PF03773">
    <property type="entry name" value="ArsP_1"/>
    <property type="match status" value="1"/>
</dbReference>
<feature type="transmembrane region" description="Helical" evidence="7">
    <location>
        <begin position="263"/>
        <end position="282"/>
    </location>
</feature>
<evidence type="ECO:0000256" key="4">
    <source>
        <dbReference type="ARBA" id="ARBA00022692"/>
    </source>
</evidence>
<dbReference type="InterPro" id="IPR052923">
    <property type="entry name" value="UPF0718"/>
</dbReference>
<feature type="transmembrane region" description="Helical" evidence="7">
    <location>
        <begin position="53"/>
        <end position="81"/>
    </location>
</feature>
<dbReference type="AlphaFoldDB" id="A0A7W5YCN4"/>
<organism evidence="8 9">
    <name type="scientific">Nonomuraea dietziae</name>
    <dbReference type="NCBI Taxonomy" id="65515"/>
    <lineage>
        <taxon>Bacteria</taxon>
        <taxon>Bacillati</taxon>
        <taxon>Actinomycetota</taxon>
        <taxon>Actinomycetes</taxon>
        <taxon>Streptosporangiales</taxon>
        <taxon>Streptosporangiaceae</taxon>
        <taxon>Nonomuraea</taxon>
    </lineage>
</organism>
<dbReference type="GO" id="GO:0005886">
    <property type="term" value="C:plasma membrane"/>
    <property type="evidence" value="ECO:0007669"/>
    <property type="project" value="UniProtKB-SubCell"/>
</dbReference>
<keyword evidence="5 7" id="KW-1133">Transmembrane helix</keyword>
<feature type="transmembrane region" description="Helical" evidence="7">
    <location>
        <begin position="131"/>
        <end position="155"/>
    </location>
</feature>
<comment type="similarity">
    <text evidence="2">Belongs to the UPF0718 family.</text>
</comment>
<dbReference type="EMBL" id="JACIBV010000001">
    <property type="protein sequence ID" value="MBB3729503.1"/>
    <property type="molecule type" value="Genomic_DNA"/>
</dbReference>
<accession>A0A7W5YCN4</accession>
<feature type="transmembrane region" description="Helical" evidence="7">
    <location>
        <begin position="207"/>
        <end position="227"/>
    </location>
</feature>
<evidence type="ECO:0000256" key="7">
    <source>
        <dbReference type="SAM" id="Phobius"/>
    </source>
</evidence>
<dbReference type="PANTHER" id="PTHR34184:SF4">
    <property type="entry name" value="UPF0718 PROTEIN YCGR"/>
    <property type="match status" value="1"/>
</dbReference>
<dbReference type="RefSeq" id="WP_183652875.1">
    <property type="nucleotide sequence ID" value="NZ_JACIBV010000001.1"/>
</dbReference>
<comment type="subcellular location">
    <subcellularLocation>
        <location evidence="1">Cell membrane</location>
        <topology evidence="1">Multi-pass membrane protein</topology>
    </subcellularLocation>
</comment>
<dbReference type="PANTHER" id="PTHR34184">
    <property type="entry name" value="UPF0718 PROTEIN YCGR"/>
    <property type="match status" value="1"/>
</dbReference>
<evidence type="ECO:0000256" key="6">
    <source>
        <dbReference type="ARBA" id="ARBA00023136"/>
    </source>
</evidence>
<comment type="caution">
    <text evidence="8">The sequence shown here is derived from an EMBL/GenBank/DDBJ whole genome shotgun (WGS) entry which is preliminary data.</text>
</comment>
<proteinExistence type="inferred from homology"/>
<evidence type="ECO:0000313" key="8">
    <source>
        <dbReference type="EMBL" id="MBB3729503.1"/>
    </source>
</evidence>
<evidence type="ECO:0000256" key="5">
    <source>
        <dbReference type="ARBA" id="ARBA00022989"/>
    </source>
</evidence>
<feature type="transmembrane region" description="Helical" evidence="7">
    <location>
        <begin position="302"/>
        <end position="325"/>
    </location>
</feature>
<dbReference type="GeneID" id="95391688"/>
<gene>
    <name evidence="8" type="ORF">FHR33_005363</name>
</gene>
<evidence type="ECO:0000256" key="1">
    <source>
        <dbReference type="ARBA" id="ARBA00004651"/>
    </source>
</evidence>
<evidence type="ECO:0000313" key="9">
    <source>
        <dbReference type="Proteomes" id="UP000579945"/>
    </source>
</evidence>
<feature type="transmembrane region" description="Helical" evidence="7">
    <location>
        <begin position="161"/>
        <end position="181"/>
    </location>
</feature>
<sequence length="326" mass="34145">MSVPRTLEIPPDEWGRPRSPAQVPWLFLAIIAALLAGRFLLAPHLTAPALQTWATIFVAICVQALPFLVFGVALSAAIAAFVPPGFWTRALPKRPAVAVPVAGLAGAVLPGCECASVPVASGLIKRGVTPAAALAFLLSSPAINPVVLVATAVAFPNEPLMVLARFAASLVAAVGVGWLWLRFGKTEWIRNRAHHHGSFLEAMRHDLLHAGGFLIVGGLAAATLNVVVPREWLTAVAEVPWLSVLVLAALAVLLSICSEADAFVAASMSAFSPTAKLTFMVVGPMVDLKLIALQTGTFGKAFAVRFVPVTLVFAVVASVVVGWILL</sequence>
<name>A0A7W5YCN4_9ACTN</name>
<reference evidence="8 9" key="1">
    <citation type="submission" date="2020-08" db="EMBL/GenBank/DDBJ databases">
        <title>Sequencing the genomes of 1000 actinobacteria strains.</title>
        <authorList>
            <person name="Klenk H.-P."/>
        </authorList>
    </citation>
    <scope>NUCLEOTIDE SEQUENCE [LARGE SCALE GENOMIC DNA]</scope>
    <source>
        <strain evidence="8 9">DSM 44320</strain>
    </source>
</reference>
<keyword evidence="3" id="KW-1003">Cell membrane</keyword>
<keyword evidence="4 7" id="KW-0812">Transmembrane</keyword>
<feature type="transmembrane region" description="Helical" evidence="7">
    <location>
        <begin position="23"/>
        <end position="41"/>
    </location>
</feature>
<evidence type="ECO:0000256" key="2">
    <source>
        <dbReference type="ARBA" id="ARBA00006386"/>
    </source>
</evidence>
<evidence type="ECO:0000256" key="3">
    <source>
        <dbReference type="ARBA" id="ARBA00022475"/>
    </source>
</evidence>
<feature type="transmembrane region" description="Helical" evidence="7">
    <location>
        <begin position="239"/>
        <end position="256"/>
    </location>
</feature>
<evidence type="ECO:0008006" key="10">
    <source>
        <dbReference type="Google" id="ProtNLM"/>
    </source>
</evidence>
<protein>
    <recommendedName>
        <fullName evidence="10">Permease</fullName>
    </recommendedName>
</protein>
<dbReference type="InterPro" id="IPR005524">
    <property type="entry name" value="DUF318"/>
</dbReference>
<feature type="transmembrane region" description="Helical" evidence="7">
    <location>
        <begin position="101"/>
        <end position="124"/>
    </location>
</feature>
<keyword evidence="9" id="KW-1185">Reference proteome</keyword>
<keyword evidence="6 7" id="KW-0472">Membrane</keyword>